<proteinExistence type="predicted"/>
<keyword evidence="3" id="KW-1185">Reference proteome</keyword>
<name>A0ABD6ASV1_9EURY</name>
<dbReference type="Proteomes" id="UP001597187">
    <property type="component" value="Unassembled WGS sequence"/>
</dbReference>
<dbReference type="EMBL" id="JBHUDC010000002">
    <property type="protein sequence ID" value="MFD1512679.1"/>
    <property type="molecule type" value="Genomic_DNA"/>
</dbReference>
<gene>
    <name evidence="2" type="ORF">ACFSBT_05205</name>
</gene>
<evidence type="ECO:0000313" key="3">
    <source>
        <dbReference type="Proteomes" id="UP001597187"/>
    </source>
</evidence>
<evidence type="ECO:0000256" key="1">
    <source>
        <dbReference type="SAM" id="MobiDB-lite"/>
    </source>
</evidence>
<dbReference type="RefSeq" id="WP_250872646.1">
    <property type="nucleotide sequence ID" value="NZ_JALXFV010000002.1"/>
</dbReference>
<accession>A0ABD6ASV1</accession>
<feature type="region of interest" description="Disordered" evidence="1">
    <location>
        <begin position="1"/>
        <end position="24"/>
    </location>
</feature>
<dbReference type="AlphaFoldDB" id="A0ABD6ASV1"/>
<organism evidence="2 3">
    <name type="scientific">Halomarina rubra</name>
    <dbReference type="NCBI Taxonomy" id="2071873"/>
    <lineage>
        <taxon>Archaea</taxon>
        <taxon>Methanobacteriati</taxon>
        <taxon>Methanobacteriota</taxon>
        <taxon>Stenosarchaea group</taxon>
        <taxon>Halobacteria</taxon>
        <taxon>Halobacteriales</taxon>
        <taxon>Natronomonadaceae</taxon>
        <taxon>Halomarina</taxon>
    </lineage>
</organism>
<comment type="caution">
    <text evidence="2">The sequence shown here is derived from an EMBL/GenBank/DDBJ whole genome shotgun (WGS) entry which is preliminary data.</text>
</comment>
<protein>
    <submittedName>
        <fullName evidence="2">Uncharacterized protein</fullName>
    </submittedName>
</protein>
<evidence type="ECO:0000313" key="2">
    <source>
        <dbReference type="EMBL" id="MFD1512679.1"/>
    </source>
</evidence>
<sequence length="101" mass="11342">MSLAGRDDADDELPENYAPQHDLHTDPLFELQRAALTTLGPSGNHWEPEQRWANWAWHALGTTPGLLFLDVEADTSHEDVISGVPPRAIWCADEDTVEVRR</sequence>
<reference evidence="2 3" key="1">
    <citation type="journal article" date="2019" name="Int. J. Syst. Evol. Microbiol.">
        <title>The Global Catalogue of Microorganisms (GCM) 10K type strain sequencing project: providing services to taxonomists for standard genome sequencing and annotation.</title>
        <authorList>
            <consortium name="The Broad Institute Genomics Platform"/>
            <consortium name="The Broad Institute Genome Sequencing Center for Infectious Disease"/>
            <person name="Wu L."/>
            <person name="Ma J."/>
        </authorList>
    </citation>
    <scope>NUCLEOTIDE SEQUENCE [LARGE SCALE GENOMIC DNA]</scope>
    <source>
        <strain evidence="2 3">CGMCC 1.12563</strain>
    </source>
</reference>